<keyword evidence="4" id="KW-0175">Coiled coil</keyword>
<dbReference type="RefSeq" id="WP_366088938.1">
    <property type="nucleotide sequence ID" value="NZ_JBFASG010000019.1"/>
</dbReference>
<feature type="coiled-coil region" evidence="4">
    <location>
        <begin position="20"/>
        <end position="54"/>
    </location>
</feature>
<accession>A0ABV3IY06</accession>
<name>A0ABV3IY06_9ACTN</name>
<evidence type="ECO:0000256" key="3">
    <source>
        <dbReference type="ARBA" id="ARBA00023163"/>
    </source>
</evidence>
<feature type="compositionally biased region" description="Basic residues" evidence="5">
    <location>
        <begin position="83"/>
        <end position="92"/>
    </location>
</feature>
<evidence type="ECO:0000313" key="7">
    <source>
        <dbReference type="Proteomes" id="UP001552479"/>
    </source>
</evidence>
<protein>
    <submittedName>
        <fullName evidence="6">BlaI/MecI/CopY family transcriptional regulator</fullName>
    </submittedName>
</protein>
<evidence type="ECO:0000256" key="1">
    <source>
        <dbReference type="ARBA" id="ARBA00023015"/>
    </source>
</evidence>
<evidence type="ECO:0000256" key="2">
    <source>
        <dbReference type="ARBA" id="ARBA00023125"/>
    </source>
</evidence>
<gene>
    <name evidence="6" type="ORF">AB0L03_20120</name>
</gene>
<dbReference type="EMBL" id="JBFASG010000019">
    <property type="protein sequence ID" value="MEV4925110.1"/>
    <property type="molecule type" value="Genomic_DNA"/>
</dbReference>
<keyword evidence="7" id="KW-1185">Reference proteome</keyword>
<keyword evidence="2" id="KW-0238">DNA-binding</keyword>
<sequence>MPDSATSLTDHYTAQVAADMERVSQEREQVRAETAALQQRLEVLEADHQQLLKLQATLTGDPVAAERPPLSITTDDVEAGPKTRARVPRPRSAKAPASARAGRRGAKKTGRGEPTWGEILLSYLEGQQQPLSVAEITNGVSAAHPSRTVQATVVRTTLEGLVARGRVQRSKQGRSVAYSLVGRQVASEQGLADVASSESA</sequence>
<organism evidence="6 7">
    <name type="scientific">Streptomyces roseoverticillatus</name>
    <dbReference type="NCBI Taxonomy" id="66429"/>
    <lineage>
        <taxon>Bacteria</taxon>
        <taxon>Bacillati</taxon>
        <taxon>Actinomycetota</taxon>
        <taxon>Actinomycetes</taxon>
        <taxon>Kitasatosporales</taxon>
        <taxon>Streptomycetaceae</taxon>
        <taxon>Streptomyces</taxon>
    </lineage>
</organism>
<keyword evidence="1" id="KW-0805">Transcription regulation</keyword>
<dbReference type="Pfam" id="PF03965">
    <property type="entry name" value="Penicillinase_R"/>
    <property type="match status" value="1"/>
</dbReference>
<evidence type="ECO:0000256" key="4">
    <source>
        <dbReference type="SAM" id="Coils"/>
    </source>
</evidence>
<comment type="caution">
    <text evidence="6">The sequence shown here is derived from an EMBL/GenBank/DDBJ whole genome shotgun (WGS) entry which is preliminary data.</text>
</comment>
<feature type="region of interest" description="Disordered" evidence="5">
    <location>
        <begin position="59"/>
        <end position="113"/>
    </location>
</feature>
<dbReference type="InterPro" id="IPR005650">
    <property type="entry name" value="BlaI_family"/>
</dbReference>
<dbReference type="InterPro" id="IPR036388">
    <property type="entry name" value="WH-like_DNA-bd_sf"/>
</dbReference>
<reference evidence="6 7" key="1">
    <citation type="submission" date="2024-06" db="EMBL/GenBank/DDBJ databases">
        <title>The Natural Products Discovery Center: Release of the First 8490 Sequenced Strains for Exploring Actinobacteria Biosynthetic Diversity.</title>
        <authorList>
            <person name="Kalkreuter E."/>
            <person name="Kautsar S.A."/>
            <person name="Yang D."/>
            <person name="Bader C.D."/>
            <person name="Teijaro C.N."/>
            <person name="Fluegel L."/>
            <person name="Davis C.M."/>
            <person name="Simpson J.R."/>
            <person name="Lauterbach L."/>
            <person name="Steele A.D."/>
            <person name="Gui C."/>
            <person name="Meng S."/>
            <person name="Li G."/>
            <person name="Viehrig K."/>
            <person name="Ye F."/>
            <person name="Su P."/>
            <person name="Kiefer A.F."/>
            <person name="Nichols A."/>
            <person name="Cepeda A.J."/>
            <person name="Yan W."/>
            <person name="Fan B."/>
            <person name="Jiang Y."/>
            <person name="Adhikari A."/>
            <person name="Zheng C.-J."/>
            <person name="Schuster L."/>
            <person name="Cowan T.M."/>
            <person name="Smanski M.J."/>
            <person name="Chevrette M.G."/>
            <person name="De Carvalho L.P.S."/>
            <person name="Shen B."/>
        </authorList>
    </citation>
    <scope>NUCLEOTIDE SEQUENCE [LARGE SCALE GENOMIC DNA]</scope>
    <source>
        <strain evidence="6 7">NPDC053791</strain>
    </source>
</reference>
<proteinExistence type="predicted"/>
<keyword evidence="3" id="KW-0804">Transcription</keyword>
<evidence type="ECO:0000313" key="6">
    <source>
        <dbReference type="EMBL" id="MEV4925110.1"/>
    </source>
</evidence>
<evidence type="ECO:0000256" key="5">
    <source>
        <dbReference type="SAM" id="MobiDB-lite"/>
    </source>
</evidence>
<dbReference type="Gene3D" id="1.10.10.10">
    <property type="entry name" value="Winged helix-like DNA-binding domain superfamily/Winged helix DNA-binding domain"/>
    <property type="match status" value="1"/>
</dbReference>
<dbReference type="Proteomes" id="UP001552479">
    <property type="component" value="Unassembled WGS sequence"/>
</dbReference>